<dbReference type="EMBL" id="JACRTL010000004">
    <property type="protein sequence ID" value="MBC8611030.1"/>
    <property type="molecule type" value="Genomic_DNA"/>
</dbReference>
<dbReference type="AlphaFoldDB" id="A0A8J6PJX2"/>
<keyword evidence="2" id="KW-1185">Reference proteome</keyword>
<evidence type="ECO:0000313" key="2">
    <source>
        <dbReference type="Proteomes" id="UP000632659"/>
    </source>
</evidence>
<evidence type="ECO:0008006" key="3">
    <source>
        <dbReference type="Google" id="ProtNLM"/>
    </source>
</evidence>
<dbReference type="RefSeq" id="WP_187536514.1">
    <property type="nucleotide sequence ID" value="NZ_JACRTL010000004.1"/>
</dbReference>
<organism evidence="1 2">
    <name type="scientific">Massiliimalia timonensis</name>
    <dbReference type="NCBI Taxonomy" id="1987501"/>
    <lineage>
        <taxon>Bacteria</taxon>
        <taxon>Bacillati</taxon>
        <taxon>Bacillota</taxon>
        <taxon>Clostridia</taxon>
        <taxon>Eubacteriales</taxon>
        <taxon>Oscillospiraceae</taxon>
        <taxon>Massiliimalia</taxon>
    </lineage>
</organism>
<accession>A0A8J6PJX2</accession>
<comment type="caution">
    <text evidence="1">The sequence shown here is derived from an EMBL/GenBank/DDBJ whole genome shotgun (WGS) entry which is preliminary data.</text>
</comment>
<proteinExistence type="predicted"/>
<sequence>MYKPRNYESTQEFGVREPLQLGGHVCKICKVTETTSRNGKPMAVIWLDIAEGEQKGYYAKLWQSGDRNKEKWPCAVYQLEEDSNGNTNMGYKTFLEAVKRSNPGFDENRLWADNGNDYLKNKLIGGVFGREQYENNRGELRFSTKCVYFRDVETIRKGVEVPPDKLLEGAKPPVCDPLSDYEPIVTDDDDMPF</sequence>
<gene>
    <name evidence="1" type="ORF">H8702_07830</name>
</gene>
<protein>
    <recommendedName>
        <fullName evidence="3">DUF669 domain-containing protein</fullName>
    </recommendedName>
</protein>
<reference evidence="1" key="1">
    <citation type="submission" date="2020-08" db="EMBL/GenBank/DDBJ databases">
        <title>Genome public.</title>
        <authorList>
            <person name="Liu C."/>
            <person name="Sun Q."/>
        </authorList>
    </citation>
    <scope>NUCLEOTIDE SEQUENCE</scope>
    <source>
        <strain evidence="1">NSJ-15</strain>
    </source>
</reference>
<evidence type="ECO:0000313" key="1">
    <source>
        <dbReference type="EMBL" id="MBC8611030.1"/>
    </source>
</evidence>
<name>A0A8J6PJX2_9FIRM</name>
<dbReference type="Proteomes" id="UP000632659">
    <property type="component" value="Unassembled WGS sequence"/>
</dbReference>